<accession>A0A0A9BW97</accession>
<proteinExistence type="predicted"/>
<dbReference type="EMBL" id="GBRH01230334">
    <property type="protein sequence ID" value="JAD67561.1"/>
    <property type="molecule type" value="Transcribed_RNA"/>
</dbReference>
<name>A0A0A9BW97_ARUDO</name>
<reference evidence="1" key="1">
    <citation type="submission" date="2014-09" db="EMBL/GenBank/DDBJ databases">
        <authorList>
            <person name="Magalhaes I.L.F."/>
            <person name="Oliveira U."/>
            <person name="Santos F.R."/>
            <person name="Vidigal T.H.D.A."/>
            <person name="Brescovit A.D."/>
            <person name="Santos A.J."/>
        </authorList>
    </citation>
    <scope>NUCLEOTIDE SEQUENCE</scope>
    <source>
        <tissue evidence="1">Shoot tissue taken approximately 20 cm above the soil surface</tissue>
    </source>
</reference>
<protein>
    <submittedName>
        <fullName evidence="1">Uncharacterized protein</fullName>
    </submittedName>
</protein>
<evidence type="ECO:0000313" key="1">
    <source>
        <dbReference type="EMBL" id="JAD67561.1"/>
    </source>
</evidence>
<organism evidence="1">
    <name type="scientific">Arundo donax</name>
    <name type="common">Giant reed</name>
    <name type="synonym">Donax arundinaceus</name>
    <dbReference type="NCBI Taxonomy" id="35708"/>
    <lineage>
        <taxon>Eukaryota</taxon>
        <taxon>Viridiplantae</taxon>
        <taxon>Streptophyta</taxon>
        <taxon>Embryophyta</taxon>
        <taxon>Tracheophyta</taxon>
        <taxon>Spermatophyta</taxon>
        <taxon>Magnoliopsida</taxon>
        <taxon>Liliopsida</taxon>
        <taxon>Poales</taxon>
        <taxon>Poaceae</taxon>
        <taxon>PACMAD clade</taxon>
        <taxon>Arundinoideae</taxon>
        <taxon>Arundineae</taxon>
        <taxon>Arundo</taxon>
    </lineage>
</organism>
<dbReference type="AlphaFoldDB" id="A0A0A9BW97"/>
<reference evidence="1" key="2">
    <citation type="journal article" date="2015" name="Data Brief">
        <title>Shoot transcriptome of the giant reed, Arundo donax.</title>
        <authorList>
            <person name="Barrero R.A."/>
            <person name="Guerrero F.D."/>
            <person name="Moolhuijzen P."/>
            <person name="Goolsby J.A."/>
            <person name="Tidwell J."/>
            <person name="Bellgard S.E."/>
            <person name="Bellgard M.I."/>
        </authorList>
    </citation>
    <scope>NUCLEOTIDE SEQUENCE</scope>
    <source>
        <tissue evidence="1">Shoot tissue taken approximately 20 cm above the soil surface</tissue>
    </source>
</reference>
<sequence>MVLEIHVRTTQSMRVQSGEVETASWRMWALSTSPR</sequence>